<dbReference type="GO" id="GO:0019350">
    <property type="term" value="P:teichoic acid biosynthetic process"/>
    <property type="evidence" value="ECO:0007669"/>
    <property type="project" value="UniProtKB-KW"/>
</dbReference>
<evidence type="ECO:0000256" key="3">
    <source>
        <dbReference type="ARBA" id="ARBA00022475"/>
    </source>
</evidence>
<evidence type="ECO:0000256" key="2">
    <source>
        <dbReference type="ARBA" id="ARBA00010488"/>
    </source>
</evidence>
<dbReference type="SUPFAM" id="SSF53756">
    <property type="entry name" value="UDP-Glycosyltransferase/glycogen phosphorylase"/>
    <property type="match status" value="1"/>
</dbReference>
<evidence type="ECO:0000256" key="5">
    <source>
        <dbReference type="ARBA" id="ARBA00022944"/>
    </source>
</evidence>
<dbReference type="RefSeq" id="WP_134171264.1">
    <property type="nucleotide sequence ID" value="NZ_SODD01000056.1"/>
</dbReference>
<evidence type="ECO:0000256" key="6">
    <source>
        <dbReference type="ARBA" id="ARBA00023136"/>
    </source>
</evidence>
<accession>A0A4R7ZCC9</accession>
<dbReference type="Proteomes" id="UP000294743">
    <property type="component" value="Unassembled WGS sequence"/>
</dbReference>
<evidence type="ECO:0000256" key="1">
    <source>
        <dbReference type="ARBA" id="ARBA00004202"/>
    </source>
</evidence>
<comment type="similarity">
    <text evidence="2">Belongs to the CDP-glycerol glycerophosphotransferase family.</text>
</comment>
<reference evidence="7 8" key="1">
    <citation type="submission" date="2019-03" db="EMBL/GenBank/DDBJ databases">
        <title>Genomic Encyclopedia of Type Strains, Phase IV (KMG-IV): sequencing the most valuable type-strain genomes for metagenomic binning, comparative biology and taxonomic classification.</title>
        <authorList>
            <person name="Goeker M."/>
        </authorList>
    </citation>
    <scope>NUCLEOTIDE SEQUENCE [LARGE SCALE GENOMIC DNA]</scope>
    <source>
        <strain evidence="7 8">DSM 28867</strain>
    </source>
</reference>
<dbReference type="PANTHER" id="PTHR37316:SF2">
    <property type="entry name" value="TEICHOIC ACID RIBITOL-PHOSPHATE POLYMERASE TARK"/>
    <property type="match status" value="1"/>
</dbReference>
<protein>
    <submittedName>
        <fullName evidence="7">CDP-glycerol:poly(Glycerophosphate) glycerophosphotransferase</fullName>
    </submittedName>
</protein>
<evidence type="ECO:0000256" key="4">
    <source>
        <dbReference type="ARBA" id="ARBA00022679"/>
    </source>
</evidence>
<dbReference type="InterPro" id="IPR007554">
    <property type="entry name" value="Glycerophosphate_synth"/>
</dbReference>
<sequence>MKLKKIILDVILSFFRLFLVFVKVDPKKITFVSLEHDSLAGDFRLISRALEKENETELDKYHLTYLLTKFEKTLWGNIQYFFTCIKQLFVINSSALVLLDYNNYVVSKFKRKEVKVLQLWHATGAIKQFGNMVDRDYKINNYDYVISNCEYFVKPYAQAFHVKEEQVMVTGIPKTDRLFHKRKIEKDRNAMYKQYPELKGKKVVLYAPTFRGRLMQGFRDGQVNLDKIIEQLGEEYVILYKMHPLLADKTIDTHHHVICCNGMSIKKLFSVTDVLISDYSAIIFDFSVFDKKMVFYVPDIEEYAKSPGFFVNYEQEMPGAICTSEQAVVDAIQAEDEYQEKRKAFRDKFFAYQDGKSIKRVVALIDQIMGGKL</sequence>
<dbReference type="GO" id="GO:0047355">
    <property type="term" value="F:CDP-glycerol glycerophosphotransferase activity"/>
    <property type="evidence" value="ECO:0007669"/>
    <property type="project" value="InterPro"/>
</dbReference>
<dbReference type="EMBL" id="SODD01000056">
    <property type="protein sequence ID" value="TDW10465.1"/>
    <property type="molecule type" value="Genomic_DNA"/>
</dbReference>
<dbReference type="AlphaFoldDB" id="A0A4R7ZCC9"/>
<dbReference type="InterPro" id="IPR051612">
    <property type="entry name" value="Teichoic_Acid_Biosynth"/>
</dbReference>
<name>A0A4R7ZCC9_9FIRM</name>
<keyword evidence="5" id="KW-0777">Teichoic acid biosynthesis</keyword>
<dbReference type="OrthoDB" id="9811865at2"/>
<keyword evidence="4 7" id="KW-0808">Transferase</keyword>
<keyword evidence="8" id="KW-1185">Reference proteome</keyword>
<dbReference type="GO" id="GO:0005886">
    <property type="term" value="C:plasma membrane"/>
    <property type="evidence" value="ECO:0007669"/>
    <property type="project" value="UniProtKB-SubCell"/>
</dbReference>
<organism evidence="7 8">
    <name type="scientific">Breznakia blatticola</name>
    <dbReference type="NCBI Taxonomy" id="1754012"/>
    <lineage>
        <taxon>Bacteria</taxon>
        <taxon>Bacillati</taxon>
        <taxon>Bacillota</taxon>
        <taxon>Erysipelotrichia</taxon>
        <taxon>Erysipelotrichales</taxon>
        <taxon>Erysipelotrichaceae</taxon>
        <taxon>Breznakia</taxon>
    </lineage>
</organism>
<comment type="subcellular location">
    <subcellularLocation>
        <location evidence="1">Cell membrane</location>
        <topology evidence="1">Peripheral membrane protein</topology>
    </subcellularLocation>
</comment>
<evidence type="ECO:0000313" key="8">
    <source>
        <dbReference type="Proteomes" id="UP000294743"/>
    </source>
</evidence>
<gene>
    <name evidence="7" type="ORF">EDD63_1566</name>
</gene>
<dbReference type="InterPro" id="IPR043149">
    <property type="entry name" value="TagF_N"/>
</dbReference>
<dbReference type="Pfam" id="PF04464">
    <property type="entry name" value="Glyphos_transf"/>
    <property type="match status" value="1"/>
</dbReference>
<keyword evidence="3" id="KW-1003">Cell membrane</keyword>
<evidence type="ECO:0000313" key="7">
    <source>
        <dbReference type="EMBL" id="TDW10465.1"/>
    </source>
</evidence>
<comment type="caution">
    <text evidence="7">The sequence shown here is derived from an EMBL/GenBank/DDBJ whole genome shotgun (WGS) entry which is preliminary data.</text>
</comment>
<proteinExistence type="inferred from homology"/>
<dbReference type="InterPro" id="IPR043148">
    <property type="entry name" value="TagF_C"/>
</dbReference>
<dbReference type="PANTHER" id="PTHR37316">
    <property type="entry name" value="TEICHOIC ACID GLYCEROL-PHOSPHATE PRIMASE"/>
    <property type="match status" value="1"/>
</dbReference>
<dbReference type="Gene3D" id="3.40.50.12580">
    <property type="match status" value="1"/>
</dbReference>
<keyword evidence="6" id="KW-0472">Membrane</keyword>
<dbReference type="Gene3D" id="3.40.50.11820">
    <property type="match status" value="1"/>
</dbReference>